<dbReference type="OrthoDB" id="3945418at2759"/>
<dbReference type="AlphaFoldDB" id="A0A834HC44"/>
<accession>A0A834HC44</accession>
<dbReference type="GO" id="GO:0005506">
    <property type="term" value="F:iron ion binding"/>
    <property type="evidence" value="ECO:0007669"/>
    <property type="project" value="InterPro"/>
</dbReference>
<proteinExistence type="predicted"/>
<dbReference type="PANTHER" id="PTHR24286">
    <property type="entry name" value="CYTOCHROME P450 26"/>
    <property type="match status" value="1"/>
</dbReference>
<evidence type="ECO:0000313" key="4">
    <source>
        <dbReference type="Proteomes" id="UP000626092"/>
    </source>
</evidence>
<dbReference type="GO" id="GO:0004497">
    <property type="term" value="F:monooxygenase activity"/>
    <property type="evidence" value="ECO:0007669"/>
    <property type="project" value="InterPro"/>
</dbReference>
<dbReference type="Pfam" id="PF00067">
    <property type="entry name" value="p450"/>
    <property type="match status" value="1"/>
</dbReference>
<dbReference type="GO" id="GO:0020037">
    <property type="term" value="F:heme binding"/>
    <property type="evidence" value="ECO:0007669"/>
    <property type="project" value="InterPro"/>
</dbReference>
<comment type="caution">
    <text evidence="3">The sequence shown here is derived from an EMBL/GenBank/DDBJ whole genome shotgun (WGS) entry which is preliminary data.</text>
</comment>
<dbReference type="Gene3D" id="1.10.630.10">
    <property type="entry name" value="Cytochrome P450"/>
    <property type="match status" value="1"/>
</dbReference>
<dbReference type="PANTHER" id="PTHR24286:SF88">
    <property type="entry name" value="BETA-AMYRIN 28-OXIDASE-LIKE"/>
    <property type="match status" value="1"/>
</dbReference>
<dbReference type="GO" id="GO:0016125">
    <property type="term" value="P:sterol metabolic process"/>
    <property type="evidence" value="ECO:0007669"/>
    <property type="project" value="TreeGrafter"/>
</dbReference>
<name>A0A834HC44_RHOSS</name>
<dbReference type="InterPro" id="IPR001128">
    <property type="entry name" value="Cyt_P450"/>
</dbReference>
<dbReference type="Proteomes" id="UP000626092">
    <property type="component" value="Unassembled WGS sequence"/>
</dbReference>
<evidence type="ECO:0000313" key="3">
    <source>
        <dbReference type="EMBL" id="KAF7149615.1"/>
    </source>
</evidence>
<keyword evidence="1" id="KW-0479">Metal-binding</keyword>
<evidence type="ECO:0000256" key="1">
    <source>
        <dbReference type="ARBA" id="ARBA00022723"/>
    </source>
</evidence>
<protein>
    <recommendedName>
        <fullName evidence="5">Cytochrome P450</fullName>
    </recommendedName>
</protein>
<evidence type="ECO:0008006" key="5">
    <source>
        <dbReference type="Google" id="ProtNLM"/>
    </source>
</evidence>
<dbReference type="SUPFAM" id="SSF48264">
    <property type="entry name" value="Cytochrome P450"/>
    <property type="match status" value="1"/>
</dbReference>
<organism evidence="3 4">
    <name type="scientific">Rhododendron simsii</name>
    <name type="common">Sims's rhododendron</name>
    <dbReference type="NCBI Taxonomy" id="118357"/>
    <lineage>
        <taxon>Eukaryota</taxon>
        <taxon>Viridiplantae</taxon>
        <taxon>Streptophyta</taxon>
        <taxon>Embryophyta</taxon>
        <taxon>Tracheophyta</taxon>
        <taxon>Spermatophyta</taxon>
        <taxon>Magnoliopsida</taxon>
        <taxon>eudicotyledons</taxon>
        <taxon>Gunneridae</taxon>
        <taxon>Pentapetalae</taxon>
        <taxon>asterids</taxon>
        <taxon>Ericales</taxon>
        <taxon>Ericaceae</taxon>
        <taxon>Ericoideae</taxon>
        <taxon>Rhodoreae</taxon>
        <taxon>Rhododendron</taxon>
    </lineage>
</organism>
<dbReference type="EMBL" id="WJXA01000002">
    <property type="protein sequence ID" value="KAF7149615.1"/>
    <property type="molecule type" value="Genomic_DNA"/>
</dbReference>
<evidence type="ECO:0000256" key="2">
    <source>
        <dbReference type="ARBA" id="ARBA00023004"/>
    </source>
</evidence>
<keyword evidence="2" id="KW-0408">Iron</keyword>
<sequence>MKKHSPDIFRTNFFGEKIVVICGPNGHKFLWSNENMYFTSFYPESMKKLFLSNQPKRSIREEDLKVIRSGPGVLKPESLAHNLADMDSIIQQQLKIHLEGKSEVTIHPFSKALTFTLACRFFMGTENPERIAKLIGHFNKIIEGIHSLPLNFPGTAFYNACRAADVIRKELATVIKEKIDAAAAVGSPSQDMLSALISGGYMSDAEISDKVMGTLVAGYTTVATTMTFVMKFVGERPEVYHKVLTEQLEISKAKQPGEALSWEDMQKMKYSWAVVCEVMRLAPPIIGSFREATTDFTYAGYTVPKGWKFGIAGTAAEGWGSGASDQ</sequence>
<dbReference type="InterPro" id="IPR036396">
    <property type="entry name" value="Cyt_P450_sf"/>
</dbReference>
<keyword evidence="4" id="KW-1185">Reference proteome</keyword>
<gene>
    <name evidence="3" type="ORF">RHSIM_Rhsim02G0083200</name>
</gene>
<reference evidence="3" key="1">
    <citation type="submission" date="2019-11" db="EMBL/GenBank/DDBJ databases">
        <authorList>
            <person name="Liu Y."/>
            <person name="Hou J."/>
            <person name="Li T.-Q."/>
            <person name="Guan C.-H."/>
            <person name="Wu X."/>
            <person name="Wu H.-Z."/>
            <person name="Ling F."/>
            <person name="Zhang R."/>
            <person name="Shi X.-G."/>
            <person name="Ren J.-P."/>
            <person name="Chen E.-F."/>
            <person name="Sun J.-M."/>
        </authorList>
    </citation>
    <scope>NUCLEOTIDE SEQUENCE</scope>
    <source>
        <strain evidence="3">Adult_tree_wgs_1</strain>
        <tissue evidence="3">Leaves</tissue>
    </source>
</reference>
<dbReference type="GO" id="GO:0016705">
    <property type="term" value="F:oxidoreductase activity, acting on paired donors, with incorporation or reduction of molecular oxygen"/>
    <property type="evidence" value="ECO:0007669"/>
    <property type="project" value="InterPro"/>
</dbReference>